<dbReference type="InterPro" id="IPR029058">
    <property type="entry name" value="AB_hydrolase_fold"/>
</dbReference>
<reference evidence="2" key="1">
    <citation type="journal article" date="2019" name="Int. J. Syst. Evol. Microbiol.">
        <title>The Global Catalogue of Microorganisms (GCM) 10K type strain sequencing project: providing services to taxonomists for standard genome sequencing and annotation.</title>
        <authorList>
            <consortium name="The Broad Institute Genomics Platform"/>
            <consortium name="The Broad Institute Genome Sequencing Center for Infectious Disease"/>
            <person name="Wu L."/>
            <person name="Ma J."/>
        </authorList>
    </citation>
    <scope>NUCLEOTIDE SEQUENCE [LARGE SCALE GENOMIC DNA]</scope>
    <source>
        <strain evidence="2">JCM 17925</strain>
    </source>
</reference>
<evidence type="ECO:0000313" key="2">
    <source>
        <dbReference type="Proteomes" id="UP001500936"/>
    </source>
</evidence>
<dbReference type="PANTHER" id="PTHR48098">
    <property type="entry name" value="ENTEROCHELIN ESTERASE-RELATED"/>
    <property type="match status" value="1"/>
</dbReference>
<gene>
    <name evidence="1" type="ORF">GCM10023187_43960</name>
</gene>
<organism evidence="1 2">
    <name type="scientific">Nibrella viscosa</name>
    <dbReference type="NCBI Taxonomy" id="1084524"/>
    <lineage>
        <taxon>Bacteria</taxon>
        <taxon>Pseudomonadati</taxon>
        <taxon>Bacteroidota</taxon>
        <taxon>Cytophagia</taxon>
        <taxon>Cytophagales</taxon>
        <taxon>Spirosomataceae</taxon>
        <taxon>Nibrella</taxon>
    </lineage>
</organism>
<protein>
    <submittedName>
        <fullName evidence="1">Alpha/beta hydrolase family protein</fullName>
    </submittedName>
</protein>
<dbReference type="Proteomes" id="UP001500936">
    <property type="component" value="Unassembled WGS sequence"/>
</dbReference>
<dbReference type="InterPro" id="IPR050583">
    <property type="entry name" value="Mycobacterial_A85_antigen"/>
</dbReference>
<dbReference type="EMBL" id="BAABHB010000011">
    <property type="protein sequence ID" value="GAA4414444.1"/>
    <property type="molecule type" value="Genomic_DNA"/>
</dbReference>
<dbReference type="GO" id="GO:0016787">
    <property type="term" value="F:hydrolase activity"/>
    <property type="evidence" value="ECO:0007669"/>
    <property type="project" value="UniProtKB-KW"/>
</dbReference>
<accession>A0ABP8KSB2</accession>
<dbReference type="InterPro" id="IPR000801">
    <property type="entry name" value="Esterase-like"/>
</dbReference>
<proteinExistence type="predicted"/>
<dbReference type="SUPFAM" id="SSF53474">
    <property type="entry name" value="alpha/beta-Hydrolases"/>
    <property type="match status" value="1"/>
</dbReference>
<keyword evidence="1" id="KW-0378">Hydrolase</keyword>
<dbReference type="Gene3D" id="3.40.50.1820">
    <property type="entry name" value="alpha/beta hydrolase"/>
    <property type="match status" value="1"/>
</dbReference>
<sequence length="277" mass="31069">MHPPFRTIRISDPRFSSEGLRYVTVKSANLAGRGDITFWCPELPDAHTEPLPLVMLLHGVYGSHWAWTHNAGVHRTAARLMEEGYLQPMVLAMPSDGLWGDGSGYLPHPQQDFERWILDDVPLAAAAAFPELFPTGAASTLFLTGLSMGGFGALRLTAKYPERVRGVYGLSSITHLDQMSLFVEEPLSAYRQPDPANESVLELMLQNRERLPPIGFDCGTEDLLLEHNRELHHALTSHGIAHTYREWPGGHEWPYWERHIEDALLFFNALLPAGRNS</sequence>
<comment type="caution">
    <text evidence="1">The sequence shown here is derived from an EMBL/GenBank/DDBJ whole genome shotgun (WGS) entry which is preliminary data.</text>
</comment>
<dbReference type="RefSeq" id="WP_345270156.1">
    <property type="nucleotide sequence ID" value="NZ_BAABHB010000011.1"/>
</dbReference>
<keyword evidence="2" id="KW-1185">Reference proteome</keyword>
<dbReference type="Pfam" id="PF00756">
    <property type="entry name" value="Esterase"/>
    <property type="match status" value="1"/>
</dbReference>
<dbReference type="PANTHER" id="PTHR48098:SF1">
    <property type="entry name" value="DIACYLGLYCEROL ACYLTRANSFERASE_MYCOLYLTRANSFERASE AG85A"/>
    <property type="match status" value="1"/>
</dbReference>
<evidence type="ECO:0000313" key="1">
    <source>
        <dbReference type="EMBL" id="GAA4414444.1"/>
    </source>
</evidence>
<name>A0ABP8KSB2_9BACT</name>